<dbReference type="GO" id="GO:0003735">
    <property type="term" value="F:structural constituent of ribosome"/>
    <property type="evidence" value="ECO:0007669"/>
    <property type="project" value="InterPro"/>
</dbReference>
<feature type="region of interest" description="Disordered" evidence="4">
    <location>
        <begin position="117"/>
        <end position="139"/>
    </location>
</feature>
<keyword evidence="2" id="KW-0689">Ribosomal protein</keyword>
<organism evidence="5 6">
    <name type="scientific">Trematosphaeria pertusa</name>
    <dbReference type="NCBI Taxonomy" id="390896"/>
    <lineage>
        <taxon>Eukaryota</taxon>
        <taxon>Fungi</taxon>
        <taxon>Dikarya</taxon>
        <taxon>Ascomycota</taxon>
        <taxon>Pezizomycotina</taxon>
        <taxon>Dothideomycetes</taxon>
        <taxon>Pleosporomycetidae</taxon>
        <taxon>Pleosporales</taxon>
        <taxon>Massarineae</taxon>
        <taxon>Trematosphaeriaceae</taxon>
        <taxon>Trematosphaeria</taxon>
    </lineage>
</organism>
<protein>
    <recommendedName>
        <fullName evidence="7">60S ribosomal protein L6</fullName>
    </recommendedName>
</protein>
<dbReference type="InterPro" id="IPR008991">
    <property type="entry name" value="Translation_prot_SH3-like_sf"/>
</dbReference>
<dbReference type="Pfam" id="PF01159">
    <property type="entry name" value="Ribosomal_L6e"/>
    <property type="match status" value="1"/>
</dbReference>
<evidence type="ECO:0000313" key="5">
    <source>
        <dbReference type="EMBL" id="KAF2247852.1"/>
    </source>
</evidence>
<dbReference type="SUPFAM" id="SSF50104">
    <property type="entry name" value="Translation proteins SH3-like domain"/>
    <property type="match status" value="1"/>
</dbReference>
<dbReference type="GO" id="GO:0022625">
    <property type="term" value="C:cytosolic large ribosomal subunit"/>
    <property type="evidence" value="ECO:0007669"/>
    <property type="project" value="TreeGrafter"/>
</dbReference>
<evidence type="ECO:0000256" key="2">
    <source>
        <dbReference type="ARBA" id="ARBA00022980"/>
    </source>
</evidence>
<proteinExistence type="inferred from homology"/>
<keyword evidence="6" id="KW-1185">Reference proteome</keyword>
<dbReference type="Gene3D" id="2.30.30.30">
    <property type="match status" value="1"/>
</dbReference>
<evidence type="ECO:0000256" key="4">
    <source>
        <dbReference type="SAM" id="MobiDB-lite"/>
    </source>
</evidence>
<dbReference type="InterPro" id="IPR000915">
    <property type="entry name" value="60S_ribosomal_eL6"/>
</dbReference>
<name>A0A6A6ID78_9PLEO</name>
<dbReference type="AlphaFoldDB" id="A0A6A6ID78"/>
<dbReference type="PANTHER" id="PTHR10715:SF0">
    <property type="entry name" value="LARGE RIBOSOMAL SUBUNIT PROTEIN EL6"/>
    <property type="match status" value="1"/>
</dbReference>
<dbReference type="GO" id="GO:0003723">
    <property type="term" value="F:RNA binding"/>
    <property type="evidence" value="ECO:0007669"/>
    <property type="project" value="TreeGrafter"/>
</dbReference>
<feature type="region of interest" description="Disordered" evidence="4">
    <location>
        <begin position="1"/>
        <end position="25"/>
    </location>
</feature>
<dbReference type="GeneID" id="54579206"/>
<dbReference type="GO" id="GO:0000027">
    <property type="term" value="P:ribosomal large subunit assembly"/>
    <property type="evidence" value="ECO:0007669"/>
    <property type="project" value="TreeGrafter"/>
</dbReference>
<dbReference type="InterPro" id="IPR014722">
    <property type="entry name" value="Rib_uL2_dom2"/>
</dbReference>
<evidence type="ECO:0000313" key="6">
    <source>
        <dbReference type="Proteomes" id="UP000800094"/>
    </source>
</evidence>
<keyword evidence="3" id="KW-0687">Ribonucleoprotein</keyword>
<dbReference type="CDD" id="cd13156">
    <property type="entry name" value="KOW_RPL6"/>
    <property type="match status" value="1"/>
</dbReference>
<comment type="similarity">
    <text evidence="1">Belongs to the eukaryotic ribosomal protein eL6 family.</text>
</comment>
<evidence type="ECO:0000256" key="1">
    <source>
        <dbReference type="ARBA" id="ARBA00010592"/>
    </source>
</evidence>
<dbReference type="EMBL" id="ML987196">
    <property type="protein sequence ID" value="KAF2247852.1"/>
    <property type="molecule type" value="Genomic_DNA"/>
</dbReference>
<gene>
    <name evidence="5" type="ORF">BU26DRAFT_485178</name>
</gene>
<dbReference type="InterPro" id="IPR041997">
    <property type="entry name" value="Ribosomal_eL6_KOW"/>
</dbReference>
<dbReference type="Proteomes" id="UP000800094">
    <property type="component" value="Unassembled WGS sequence"/>
</dbReference>
<evidence type="ECO:0000256" key="3">
    <source>
        <dbReference type="ARBA" id="ARBA00023274"/>
    </source>
</evidence>
<dbReference type="RefSeq" id="XP_033682856.1">
    <property type="nucleotide sequence ID" value="XM_033825876.1"/>
</dbReference>
<accession>A0A6A6ID78</accession>
<dbReference type="GO" id="GO:0002181">
    <property type="term" value="P:cytoplasmic translation"/>
    <property type="evidence" value="ECO:0007669"/>
    <property type="project" value="TreeGrafter"/>
</dbReference>
<dbReference type="PANTHER" id="PTHR10715">
    <property type="entry name" value="60S RIBOSOMAL PROTEIN L6"/>
    <property type="match status" value="1"/>
</dbReference>
<evidence type="ECO:0008006" key="7">
    <source>
        <dbReference type="Google" id="ProtNLM"/>
    </source>
</evidence>
<reference evidence="5" key="1">
    <citation type="journal article" date="2020" name="Stud. Mycol.">
        <title>101 Dothideomycetes genomes: a test case for predicting lifestyles and emergence of pathogens.</title>
        <authorList>
            <person name="Haridas S."/>
            <person name="Albert R."/>
            <person name="Binder M."/>
            <person name="Bloem J."/>
            <person name="Labutti K."/>
            <person name="Salamov A."/>
            <person name="Andreopoulos B."/>
            <person name="Baker S."/>
            <person name="Barry K."/>
            <person name="Bills G."/>
            <person name="Bluhm B."/>
            <person name="Cannon C."/>
            <person name="Castanera R."/>
            <person name="Culley D."/>
            <person name="Daum C."/>
            <person name="Ezra D."/>
            <person name="Gonzalez J."/>
            <person name="Henrissat B."/>
            <person name="Kuo A."/>
            <person name="Liang C."/>
            <person name="Lipzen A."/>
            <person name="Lutzoni F."/>
            <person name="Magnuson J."/>
            <person name="Mondo S."/>
            <person name="Nolan M."/>
            <person name="Ohm R."/>
            <person name="Pangilinan J."/>
            <person name="Park H.-J."/>
            <person name="Ramirez L."/>
            <person name="Alfaro M."/>
            <person name="Sun H."/>
            <person name="Tritt A."/>
            <person name="Yoshinaga Y."/>
            <person name="Zwiers L.-H."/>
            <person name="Turgeon B."/>
            <person name="Goodwin S."/>
            <person name="Spatafora J."/>
            <person name="Crous P."/>
            <person name="Grigoriev I."/>
        </authorList>
    </citation>
    <scope>NUCLEOTIDE SEQUENCE</scope>
    <source>
        <strain evidence="5">CBS 122368</strain>
    </source>
</reference>
<dbReference type="OrthoDB" id="2436667at2759"/>
<sequence length="181" mass="20436">MADQKASKYYPAEDEGQLKKARKTAHPTKYRASLAPGTVLILLSGRFRGKRVILLRQLSQGVLLITGPFKSNGVPIRRVNHRYVIATSTTVNVTGVDESVLDRVSGDEYWAHEKKEGKGEEDFFKDSEAPQKKDVDPQRIEDQKRVNKVLIANIREVPDLEAYLGASFSLRGNERPHEMNF</sequence>
<dbReference type="FunFam" id="2.30.30.30:FF:000014">
    <property type="entry name" value="60S ribosomal protein L6"/>
    <property type="match status" value="1"/>
</dbReference>